<organism evidence="1 2">
    <name type="scientific">Cellulosimicrobium cellulans F16</name>
    <dbReference type="NCBI Taxonomy" id="1350482"/>
    <lineage>
        <taxon>Bacteria</taxon>
        <taxon>Bacillati</taxon>
        <taxon>Actinomycetota</taxon>
        <taxon>Actinomycetes</taxon>
        <taxon>Micrococcales</taxon>
        <taxon>Promicromonosporaceae</taxon>
        <taxon>Cellulosimicrobium</taxon>
    </lineage>
</organism>
<evidence type="ECO:0008006" key="3">
    <source>
        <dbReference type="Google" id="ProtNLM"/>
    </source>
</evidence>
<gene>
    <name evidence="1" type="ORF">M768_15640</name>
</gene>
<proteinExistence type="predicted"/>
<dbReference type="EMBL" id="ATNL01000012">
    <property type="protein sequence ID" value="KON72401.1"/>
    <property type="molecule type" value="Genomic_DNA"/>
</dbReference>
<name>A0A0M0F5E4_CELCE</name>
<comment type="caution">
    <text evidence="1">The sequence shown here is derived from an EMBL/GenBank/DDBJ whole genome shotgun (WGS) entry which is preliminary data.</text>
</comment>
<dbReference type="SUPFAM" id="SSF53448">
    <property type="entry name" value="Nucleotide-diphospho-sugar transferases"/>
    <property type="match status" value="1"/>
</dbReference>
<evidence type="ECO:0000313" key="1">
    <source>
        <dbReference type="EMBL" id="KON72401.1"/>
    </source>
</evidence>
<dbReference type="InterPro" id="IPR029044">
    <property type="entry name" value="Nucleotide-diphossugar_trans"/>
</dbReference>
<dbReference type="Proteomes" id="UP000037387">
    <property type="component" value="Unassembled WGS sequence"/>
</dbReference>
<protein>
    <recommendedName>
        <fullName evidence="3">Glycosyltransferase 2-like domain-containing protein</fullName>
    </recommendedName>
</protein>
<dbReference type="GO" id="GO:0016020">
    <property type="term" value="C:membrane"/>
    <property type="evidence" value="ECO:0007669"/>
    <property type="project" value="UniProtKB-SubCell"/>
</dbReference>
<keyword evidence="2" id="KW-1185">Reference proteome</keyword>
<sequence length="338" mass="36336">MTARVPDVTYVLPLRRDRFDERATAELSRYLADLPGRAEVVVADGSPAPVRARHTASWPDAARTVAVPAPPPGCNGKVVGVLAALATVSTAHVVLADDDVRWDAATLDRALAALDDADVVVPQNVFDPAPWHARWDTARSLVNRALGHDWAGTVVLRRDALGPDGYDACVLFENLELERTVLARGRRVEHRPDLFVVRRPPGVRTFREQRVRQAYDSFAQPARLVAELALVPVLAACVVGATRSDAGARRAAWAAAIAVVLGSAALVAEAGRRTAGGVAVWPPTAALWAPAWLLERAVCAWVALGWRLRGGVPYRGTRIRCAAHSLAELRGATGEEPR</sequence>
<evidence type="ECO:0000313" key="2">
    <source>
        <dbReference type="Proteomes" id="UP000037387"/>
    </source>
</evidence>
<dbReference type="PATRIC" id="fig|1350482.3.peg.3461"/>
<dbReference type="GO" id="GO:0016757">
    <property type="term" value="F:glycosyltransferase activity"/>
    <property type="evidence" value="ECO:0007669"/>
    <property type="project" value="UniProtKB-KW"/>
</dbReference>
<accession>A0A0M0F5E4</accession>
<reference evidence="1 2" key="1">
    <citation type="journal article" date="2015" name="Sci. Rep.">
        <title>Functional and structural properties of a novel cellulosome-like multienzyme complex: efficient glycoside hydrolysis of water-insoluble 7-xylosyl-10-deacetylpaclitaxel.</title>
        <authorList>
            <person name="Dou T.Y."/>
            <person name="Luan H.W."/>
            <person name="Ge G.B."/>
            <person name="Dong M.M."/>
            <person name="Zou H.F."/>
            <person name="He Y.Q."/>
            <person name="Cui P."/>
            <person name="Wang J.Y."/>
            <person name="Hao D.C."/>
            <person name="Yang S.L."/>
            <person name="Yang L."/>
        </authorList>
    </citation>
    <scope>NUCLEOTIDE SEQUENCE [LARGE SCALE GENOMIC DNA]</scope>
    <source>
        <strain evidence="1 2">F16</strain>
    </source>
</reference>
<dbReference type="AlphaFoldDB" id="A0A0M0F5E4"/>